<keyword evidence="6" id="KW-1185">Reference proteome</keyword>
<name>A0A9Q0KGA9_9MAGN</name>
<reference evidence="5" key="1">
    <citation type="journal article" date="2023" name="Plant J.">
        <title>The genome of the king protea, Protea cynaroides.</title>
        <authorList>
            <person name="Chang J."/>
            <person name="Duong T.A."/>
            <person name="Schoeman C."/>
            <person name="Ma X."/>
            <person name="Roodt D."/>
            <person name="Barker N."/>
            <person name="Li Z."/>
            <person name="Van de Peer Y."/>
            <person name="Mizrachi E."/>
        </authorList>
    </citation>
    <scope>NUCLEOTIDE SEQUENCE</scope>
    <source>
        <tissue evidence="5">Young leaves</tissue>
    </source>
</reference>
<gene>
    <name evidence="5" type="ORF">NE237_003091</name>
</gene>
<sequence length="202" mass="23516">MAGGMMKVVEMGPQPPRYPNPALNAIMNRRHSGMLRDAEENLKMIMQPNRAADYSLFNDLSMDPKNLRVISSRLAALKSRVRKSEYIAQLEQQVDSLKEVISIMANQVYYYDCKRIELCNENEALRMRLDELCGEEKLKNAETEWLKQEKNRLSDILIMQHQLQQQLQLVPLEQIHDQEQQETVAECDLGKKSNDYWTSTIQ</sequence>
<dbReference type="PANTHER" id="PTHR46391">
    <property type="entry name" value="BASIC LEUCINE ZIPPER 34"/>
    <property type="match status" value="1"/>
</dbReference>
<keyword evidence="1" id="KW-0805">Transcription regulation</keyword>
<dbReference type="Proteomes" id="UP001141806">
    <property type="component" value="Unassembled WGS sequence"/>
</dbReference>
<protein>
    <recommendedName>
        <fullName evidence="4">BZIP domain-containing protein</fullName>
    </recommendedName>
</protein>
<dbReference type="InterPro" id="IPR004827">
    <property type="entry name" value="bZIP"/>
</dbReference>
<evidence type="ECO:0000259" key="4">
    <source>
        <dbReference type="SMART" id="SM00338"/>
    </source>
</evidence>
<dbReference type="OrthoDB" id="552661at2759"/>
<dbReference type="GO" id="GO:0003700">
    <property type="term" value="F:DNA-binding transcription factor activity"/>
    <property type="evidence" value="ECO:0007669"/>
    <property type="project" value="InterPro"/>
</dbReference>
<keyword evidence="3" id="KW-0539">Nucleus</keyword>
<organism evidence="5 6">
    <name type="scientific">Protea cynaroides</name>
    <dbReference type="NCBI Taxonomy" id="273540"/>
    <lineage>
        <taxon>Eukaryota</taxon>
        <taxon>Viridiplantae</taxon>
        <taxon>Streptophyta</taxon>
        <taxon>Embryophyta</taxon>
        <taxon>Tracheophyta</taxon>
        <taxon>Spermatophyta</taxon>
        <taxon>Magnoliopsida</taxon>
        <taxon>Proteales</taxon>
        <taxon>Proteaceae</taxon>
        <taxon>Protea</taxon>
    </lineage>
</organism>
<evidence type="ECO:0000313" key="6">
    <source>
        <dbReference type="Proteomes" id="UP001141806"/>
    </source>
</evidence>
<evidence type="ECO:0000256" key="1">
    <source>
        <dbReference type="ARBA" id="ARBA00023015"/>
    </source>
</evidence>
<evidence type="ECO:0000256" key="2">
    <source>
        <dbReference type="ARBA" id="ARBA00023163"/>
    </source>
</evidence>
<dbReference type="EMBL" id="JAMYWD010000005">
    <property type="protein sequence ID" value="KAJ4969992.1"/>
    <property type="molecule type" value="Genomic_DNA"/>
</dbReference>
<keyword evidence="2" id="KW-0804">Transcription</keyword>
<accession>A0A9Q0KGA9</accession>
<dbReference type="GO" id="GO:0005634">
    <property type="term" value="C:nucleus"/>
    <property type="evidence" value="ECO:0007669"/>
    <property type="project" value="TreeGrafter"/>
</dbReference>
<dbReference type="GO" id="GO:0003677">
    <property type="term" value="F:DNA binding"/>
    <property type="evidence" value="ECO:0007669"/>
    <property type="project" value="TreeGrafter"/>
</dbReference>
<dbReference type="SMART" id="SM00338">
    <property type="entry name" value="BRLZ"/>
    <property type="match status" value="1"/>
</dbReference>
<evidence type="ECO:0000313" key="5">
    <source>
        <dbReference type="EMBL" id="KAJ4969992.1"/>
    </source>
</evidence>
<dbReference type="GO" id="GO:0045893">
    <property type="term" value="P:positive regulation of DNA-templated transcription"/>
    <property type="evidence" value="ECO:0007669"/>
    <property type="project" value="TreeGrafter"/>
</dbReference>
<dbReference type="InterPro" id="IPR046347">
    <property type="entry name" value="bZIP_sf"/>
</dbReference>
<feature type="domain" description="BZIP" evidence="4">
    <location>
        <begin position="61"/>
        <end position="124"/>
    </location>
</feature>
<dbReference type="InterPro" id="IPR052483">
    <property type="entry name" value="bZIP_transcription_regulators"/>
</dbReference>
<evidence type="ECO:0000256" key="3">
    <source>
        <dbReference type="ARBA" id="ARBA00023242"/>
    </source>
</evidence>
<dbReference type="Gene3D" id="1.20.5.170">
    <property type="match status" value="1"/>
</dbReference>
<comment type="caution">
    <text evidence="5">The sequence shown here is derived from an EMBL/GenBank/DDBJ whole genome shotgun (WGS) entry which is preliminary data.</text>
</comment>
<dbReference type="PANTHER" id="PTHR46391:SF20">
    <property type="entry name" value="BASIC LEUCINE ZIPPER 61"/>
    <property type="match status" value="1"/>
</dbReference>
<dbReference type="AlphaFoldDB" id="A0A9Q0KGA9"/>
<dbReference type="SUPFAM" id="SSF57959">
    <property type="entry name" value="Leucine zipper domain"/>
    <property type="match status" value="1"/>
</dbReference>
<proteinExistence type="predicted"/>